<sequence length="104" mass="10836">MKIWLPHKLGLPYLHDLPAAVDIEVADDPATLPSDPETVTFFVPTVLDQPQFHDVVPRMRALAGSPTACTGWCATRSTGTSPGNPSPTVSTAEPDASGAATGPT</sequence>
<protein>
    <submittedName>
        <fullName evidence="2">Uncharacterized protein</fullName>
    </submittedName>
</protein>
<organism evidence="2 3">
    <name type="scientific">Micromonospora chokoriensis</name>
    <dbReference type="NCBI Taxonomy" id="356851"/>
    <lineage>
        <taxon>Bacteria</taxon>
        <taxon>Bacillati</taxon>
        <taxon>Actinomycetota</taxon>
        <taxon>Actinomycetes</taxon>
        <taxon>Micromonosporales</taxon>
        <taxon>Micromonosporaceae</taxon>
        <taxon>Micromonospora</taxon>
    </lineage>
</organism>
<dbReference type="RefSeq" id="WP_088988834.1">
    <property type="nucleotide sequence ID" value="NZ_LT607409.1"/>
</dbReference>
<feature type="region of interest" description="Disordered" evidence="1">
    <location>
        <begin position="75"/>
        <end position="104"/>
    </location>
</feature>
<dbReference type="Proteomes" id="UP000198224">
    <property type="component" value="Chromosome I"/>
</dbReference>
<dbReference type="AlphaFoldDB" id="A0A1C4XDN7"/>
<evidence type="ECO:0000313" key="3">
    <source>
        <dbReference type="Proteomes" id="UP000198224"/>
    </source>
</evidence>
<dbReference type="EMBL" id="LT607409">
    <property type="protein sequence ID" value="SCF06414.1"/>
    <property type="molecule type" value="Genomic_DNA"/>
</dbReference>
<evidence type="ECO:0000256" key="1">
    <source>
        <dbReference type="SAM" id="MobiDB-lite"/>
    </source>
</evidence>
<name>A0A1C4XDN7_9ACTN</name>
<keyword evidence="3" id="KW-1185">Reference proteome</keyword>
<reference evidence="3" key="1">
    <citation type="submission" date="2016-06" db="EMBL/GenBank/DDBJ databases">
        <authorList>
            <person name="Varghese N."/>
            <person name="Submissions Spin"/>
        </authorList>
    </citation>
    <scope>NUCLEOTIDE SEQUENCE [LARGE SCALE GENOMIC DNA]</scope>
    <source>
        <strain evidence="3">DSM 45160</strain>
    </source>
</reference>
<accession>A0A1C4XDN7</accession>
<proteinExistence type="predicted"/>
<evidence type="ECO:0000313" key="2">
    <source>
        <dbReference type="EMBL" id="SCF06414.1"/>
    </source>
</evidence>
<feature type="compositionally biased region" description="Polar residues" evidence="1">
    <location>
        <begin position="75"/>
        <end position="91"/>
    </location>
</feature>
<gene>
    <name evidence="2" type="ORF">GA0070612_3473</name>
</gene>